<name>A0AAV7Y0Q2_9EUKA</name>
<reference evidence="3" key="1">
    <citation type="submission" date="2022-08" db="EMBL/GenBank/DDBJ databases">
        <title>Novel sulphate-reducing endosymbionts in the free-living metamonad Anaeramoeba.</title>
        <authorList>
            <person name="Jerlstrom-Hultqvist J."/>
            <person name="Cepicka I."/>
            <person name="Gallot-Lavallee L."/>
            <person name="Salas-Leiva D."/>
            <person name="Curtis B.A."/>
            <person name="Zahonova K."/>
            <person name="Pipaliya S."/>
            <person name="Dacks J."/>
            <person name="Roger A.J."/>
        </authorList>
    </citation>
    <scope>NUCLEOTIDE SEQUENCE</scope>
    <source>
        <strain evidence="3">Busselton2</strain>
    </source>
</reference>
<accession>A0AAV7Y0Q2</accession>
<evidence type="ECO:0000256" key="2">
    <source>
        <dbReference type="SAM" id="SignalP"/>
    </source>
</evidence>
<dbReference type="SUPFAM" id="SSF50911">
    <property type="entry name" value="Mannose 6-phosphate receptor domain"/>
    <property type="match status" value="2"/>
</dbReference>
<proteinExistence type="predicted"/>
<feature type="chain" id="PRO_5044023686" evidence="2">
    <location>
        <begin position="20"/>
        <end position="393"/>
    </location>
</feature>
<dbReference type="GO" id="GO:0000139">
    <property type="term" value="C:Golgi membrane"/>
    <property type="evidence" value="ECO:0007669"/>
    <property type="project" value="UniProtKB-SubCell"/>
</dbReference>
<feature type="transmembrane region" description="Helical" evidence="1">
    <location>
        <begin position="359"/>
        <end position="379"/>
    </location>
</feature>
<dbReference type="PANTHER" id="PTHR15071:SF0">
    <property type="entry name" value="MANNOSE 6-PHOSPHATE RECEPTOR-LIKE PROTEIN 1"/>
    <property type="match status" value="1"/>
</dbReference>
<gene>
    <name evidence="3" type="ORF">M0812_29962</name>
</gene>
<dbReference type="Proteomes" id="UP001146793">
    <property type="component" value="Unassembled WGS sequence"/>
</dbReference>
<sequence>MKQQIVFLFFFFVLPLVLCQDSKLKTGDTSCTWTQDGHTYNFHNLIDYDNNYEATDSAEKTHWFFNICKGTNYVDAEDCSCCTNRDTTAYTYYYTKDTCKAWGNWSMGNSYQYIDTDSKDIGVMIINQAASGSKSVRYNMFCNDDEEYVLISQYEYDTLPPHVQINIGTVYACKVEPTPTPSPTPDPYFCQTIQSNELYNLAPAKKLYQKTVNGNKYWLHPCDYVVHTSGCDCCTAGVATGWLQRSDGSCQQLGHLDTSTWVPLPEDQADEGVSLEYFVKTSLGHKTRSMKYDFICDPATEGDIDEINELNLIPPRTEITLTTKYACPQDPLNPTIYPSPTVKSSPTSSPTTIGGVKGGYVFLIVFFCGIASFAIGFFVQKYRKGKNDLYENI</sequence>
<evidence type="ECO:0000256" key="1">
    <source>
        <dbReference type="SAM" id="Phobius"/>
    </source>
</evidence>
<keyword evidence="1" id="KW-0812">Transmembrane</keyword>
<feature type="signal peptide" evidence="2">
    <location>
        <begin position="1"/>
        <end position="19"/>
    </location>
</feature>
<comment type="caution">
    <text evidence="3">The sequence shown here is derived from an EMBL/GenBank/DDBJ whole genome shotgun (WGS) entry which is preliminary data.</text>
</comment>
<dbReference type="InterPro" id="IPR009011">
    <property type="entry name" value="Man6P_isomerase_rcpt-bd_dom_sf"/>
</dbReference>
<dbReference type="PANTHER" id="PTHR15071">
    <property type="entry name" value="MANNOSE-6-PHOSPHATE RECEPTOR FAMILY MEMBER"/>
    <property type="match status" value="1"/>
</dbReference>
<keyword evidence="2" id="KW-0732">Signal</keyword>
<keyword evidence="1" id="KW-1133">Transmembrane helix</keyword>
<dbReference type="Gene3D" id="2.70.130.10">
    <property type="entry name" value="Mannose-6-phosphate receptor binding domain"/>
    <property type="match status" value="2"/>
</dbReference>
<protein>
    <submittedName>
        <fullName evidence="3">Uncharacterized protein</fullName>
    </submittedName>
</protein>
<evidence type="ECO:0000313" key="4">
    <source>
        <dbReference type="Proteomes" id="UP001146793"/>
    </source>
</evidence>
<evidence type="ECO:0000313" key="3">
    <source>
        <dbReference type="EMBL" id="KAJ3423433.1"/>
    </source>
</evidence>
<dbReference type="AlphaFoldDB" id="A0AAV7Y0Q2"/>
<organism evidence="3 4">
    <name type="scientific">Anaeramoeba flamelloides</name>
    <dbReference type="NCBI Taxonomy" id="1746091"/>
    <lineage>
        <taxon>Eukaryota</taxon>
        <taxon>Metamonada</taxon>
        <taxon>Anaeramoebidae</taxon>
        <taxon>Anaeramoeba</taxon>
    </lineage>
</organism>
<dbReference type="EMBL" id="JANTQA010000076">
    <property type="protein sequence ID" value="KAJ3423433.1"/>
    <property type="molecule type" value="Genomic_DNA"/>
</dbReference>
<keyword evidence="1" id="KW-0472">Membrane</keyword>